<organism evidence="13 14">
    <name type="scientific">Cyclobacterium qasimii M12-11B</name>
    <dbReference type="NCBI Taxonomy" id="641524"/>
    <lineage>
        <taxon>Bacteria</taxon>
        <taxon>Pseudomonadati</taxon>
        <taxon>Bacteroidota</taxon>
        <taxon>Cytophagia</taxon>
        <taxon>Cytophagales</taxon>
        <taxon>Cyclobacteriaceae</taxon>
        <taxon>Cyclobacterium</taxon>
    </lineage>
</organism>
<dbReference type="EMBL" id="ATNM01000114">
    <property type="protein sequence ID" value="EPR67778.1"/>
    <property type="molecule type" value="Genomic_DNA"/>
</dbReference>
<evidence type="ECO:0000256" key="1">
    <source>
        <dbReference type="ARBA" id="ARBA00004726"/>
    </source>
</evidence>
<keyword evidence="4" id="KW-0285">Flavoprotein</keyword>
<evidence type="ECO:0000256" key="6">
    <source>
        <dbReference type="ARBA" id="ARBA00022679"/>
    </source>
</evidence>
<sequence>MKIYKSLDDFPYIEKPVVTIGSFDGVHLGHQKILKRINNIARTIKGETVLVSFWPHPRMVLFPESHGIKLLYSFDEKAALLESFGVDHLLSIPFTKEFSKMESKDFIEEILVNKIKTKN</sequence>
<protein>
    <recommendedName>
        <fullName evidence="3">FAD synthase</fullName>
        <ecNumber evidence="3">2.7.7.2</ecNumber>
    </recommendedName>
</protein>
<keyword evidence="7 13" id="KW-0548">Nucleotidyltransferase</keyword>
<proteinExistence type="inferred from homology"/>
<dbReference type="Gene3D" id="3.40.50.620">
    <property type="entry name" value="HUPs"/>
    <property type="match status" value="1"/>
</dbReference>
<dbReference type="SUPFAM" id="SSF52374">
    <property type="entry name" value="Nucleotidylyl transferase"/>
    <property type="match status" value="1"/>
</dbReference>
<evidence type="ECO:0000256" key="9">
    <source>
        <dbReference type="ARBA" id="ARBA00022827"/>
    </source>
</evidence>
<dbReference type="Proteomes" id="UP000014974">
    <property type="component" value="Unassembled WGS sequence"/>
</dbReference>
<dbReference type="PATRIC" id="fig|641524.5.peg.3176"/>
<dbReference type="InterPro" id="IPR023468">
    <property type="entry name" value="Riboflavin_kinase"/>
</dbReference>
<dbReference type="InterPro" id="IPR015864">
    <property type="entry name" value="FAD_synthase"/>
</dbReference>
<reference evidence="13 14" key="1">
    <citation type="journal article" date="2013" name="Genome Announc.">
        <title>Draft Genome Sequence of Cyclobacterium qasimii Strain M12-11BT, Isolated from Arctic Marine Sediment.</title>
        <authorList>
            <person name="Shivaji S."/>
            <person name="Ara S."/>
            <person name="Singh A."/>
            <person name="Kumar Pinnaka A."/>
        </authorList>
    </citation>
    <scope>NUCLEOTIDE SEQUENCE [LARGE SCALE GENOMIC DNA]</scope>
    <source>
        <strain evidence="13 14">M12-11B</strain>
    </source>
</reference>
<dbReference type="UniPathway" id="UPA00277">
    <property type="reaction ID" value="UER00407"/>
</dbReference>
<evidence type="ECO:0000256" key="10">
    <source>
        <dbReference type="ARBA" id="ARBA00022840"/>
    </source>
</evidence>
<evidence type="ECO:0000256" key="11">
    <source>
        <dbReference type="ARBA" id="ARBA00049494"/>
    </source>
</evidence>
<dbReference type="PANTHER" id="PTHR22749:SF6">
    <property type="entry name" value="RIBOFLAVIN KINASE"/>
    <property type="match status" value="1"/>
</dbReference>
<dbReference type="eggNOG" id="COG0196">
    <property type="taxonomic scope" value="Bacteria"/>
</dbReference>
<evidence type="ECO:0000259" key="12">
    <source>
        <dbReference type="Pfam" id="PF06574"/>
    </source>
</evidence>
<name>S7WUN3_9BACT</name>
<dbReference type="GO" id="GO:0003919">
    <property type="term" value="F:FMN adenylyltransferase activity"/>
    <property type="evidence" value="ECO:0007669"/>
    <property type="project" value="UniProtKB-EC"/>
</dbReference>
<comment type="caution">
    <text evidence="13">The sequence shown here is derived from an EMBL/GenBank/DDBJ whole genome shotgun (WGS) entry which is preliminary data.</text>
</comment>
<keyword evidence="9" id="KW-0274">FAD</keyword>
<evidence type="ECO:0000256" key="4">
    <source>
        <dbReference type="ARBA" id="ARBA00022630"/>
    </source>
</evidence>
<dbReference type="PANTHER" id="PTHR22749">
    <property type="entry name" value="RIBOFLAVIN KINASE/FMN ADENYLYLTRANSFERASE"/>
    <property type="match status" value="1"/>
</dbReference>
<evidence type="ECO:0000313" key="14">
    <source>
        <dbReference type="Proteomes" id="UP000014974"/>
    </source>
</evidence>
<comment type="pathway">
    <text evidence="1">Cofactor biosynthesis; FAD biosynthesis; FAD from FMN: step 1/1.</text>
</comment>
<dbReference type="STRING" id="641524.ADICYQ_3204"/>
<evidence type="ECO:0000256" key="8">
    <source>
        <dbReference type="ARBA" id="ARBA00022741"/>
    </source>
</evidence>
<dbReference type="GO" id="GO:0008531">
    <property type="term" value="F:riboflavin kinase activity"/>
    <property type="evidence" value="ECO:0007669"/>
    <property type="project" value="TreeGrafter"/>
</dbReference>
<dbReference type="GO" id="GO:0005524">
    <property type="term" value="F:ATP binding"/>
    <property type="evidence" value="ECO:0007669"/>
    <property type="project" value="UniProtKB-KW"/>
</dbReference>
<evidence type="ECO:0000256" key="2">
    <source>
        <dbReference type="ARBA" id="ARBA00010214"/>
    </source>
</evidence>
<gene>
    <name evidence="13" type="ORF">ADICYQ_3204</name>
</gene>
<keyword evidence="13" id="KW-0418">Kinase</keyword>
<evidence type="ECO:0000256" key="7">
    <source>
        <dbReference type="ARBA" id="ARBA00022695"/>
    </source>
</evidence>
<keyword evidence="8" id="KW-0547">Nucleotide-binding</keyword>
<evidence type="ECO:0000313" key="13">
    <source>
        <dbReference type="EMBL" id="EPR67778.1"/>
    </source>
</evidence>
<dbReference type="NCBIfam" id="TIGR00125">
    <property type="entry name" value="cyt_tran_rel"/>
    <property type="match status" value="1"/>
</dbReference>
<accession>S7WUN3</accession>
<comment type="similarity">
    <text evidence="2">Belongs to the RibF family.</text>
</comment>
<keyword evidence="5" id="KW-0288">FMN</keyword>
<dbReference type="InterPro" id="IPR014729">
    <property type="entry name" value="Rossmann-like_a/b/a_fold"/>
</dbReference>
<dbReference type="GO" id="GO:0006747">
    <property type="term" value="P:FAD biosynthetic process"/>
    <property type="evidence" value="ECO:0007669"/>
    <property type="project" value="UniProtKB-UniPathway"/>
</dbReference>
<dbReference type="GO" id="GO:0009231">
    <property type="term" value="P:riboflavin biosynthetic process"/>
    <property type="evidence" value="ECO:0007669"/>
    <property type="project" value="InterPro"/>
</dbReference>
<dbReference type="EC" id="2.7.7.2" evidence="3"/>
<dbReference type="GO" id="GO:0009398">
    <property type="term" value="P:FMN biosynthetic process"/>
    <property type="evidence" value="ECO:0007669"/>
    <property type="project" value="TreeGrafter"/>
</dbReference>
<dbReference type="AlphaFoldDB" id="S7WUN3"/>
<evidence type="ECO:0000256" key="5">
    <source>
        <dbReference type="ARBA" id="ARBA00022643"/>
    </source>
</evidence>
<comment type="catalytic activity">
    <reaction evidence="11">
        <text>FMN + ATP + H(+) = FAD + diphosphate</text>
        <dbReference type="Rhea" id="RHEA:17237"/>
        <dbReference type="ChEBI" id="CHEBI:15378"/>
        <dbReference type="ChEBI" id="CHEBI:30616"/>
        <dbReference type="ChEBI" id="CHEBI:33019"/>
        <dbReference type="ChEBI" id="CHEBI:57692"/>
        <dbReference type="ChEBI" id="CHEBI:58210"/>
        <dbReference type="EC" id="2.7.7.2"/>
    </reaction>
</comment>
<feature type="domain" description="FAD synthetase" evidence="12">
    <location>
        <begin position="14"/>
        <end position="118"/>
    </location>
</feature>
<dbReference type="InterPro" id="IPR004821">
    <property type="entry name" value="Cyt_trans-like"/>
</dbReference>
<keyword evidence="10" id="KW-0067">ATP-binding</keyword>
<evidence type="ECO:0000256" key="3">
    <source>
        <dbReference type="ARBA" id="ARBA00012393"/>
    </source>
</evidence>
<keyword evidence="6 13" id="KW-0808">Transferase</keyword>
<dbReference type="Pfam" id="PF06574">
    <property type="entry name" value="FAD_syn"/>
    <property type="match status" value="1"/>
</dbReference>